<evidence type="ECO:0000256" key="4">
    <source>
        <dbReference type="ARBA" id="ARBA00022475"/>
    </source>
</evidence>
<feature type="transmembrane region" description="Helical" evidence="11">
    <location>
        <begin position="111"/>
        <end position="129"/>
    </location>
</feature>
<dbReference type="InterPro" id="IPR050171">
    <property type="entry name" value="MFS_Transporters"/>
</dbReference>
<dbReference type="InterPro" id="IPR036259">
    <property type="entry name" value="MFS_trans_sf"/>
</dbReference>
<dbReference type="PROSITE" id="PS50850">
    <property type="entry name" value="MFS"/>
    <property type="match status" value="1"/>
</dbReference>
<comment type="caution">
    <text evidence="13">The sequence shown here is derived from an EMBL/GenBank/DDBJ whole genome shotgun (WGS) entry which is preliminary data.</text>
</comment>
<dbReference type="InterPro" id="IPR005279">
    <property type="entry name" value="Dipep/tripep_permease"/>
</dbReference>
<dbReference type="InterPro" id="IPR000109">
    <property type="entry name" value="POT_fam"/>
</dbReference>
<comment type="similarity">
    <text evidence="2 10">Belongs to the major facilitator superfamily. Proton-dependent oligopeptide transporter (POT/PTR) (TC 2.A.17) family.</text>
</comment>
<dbReference type="PANTHER" id="PTHR23517">
    <property type="entry name" value="RESISTANCE PROTEIN MDTM, PUTATIVE-RELATED-RELATED"/>
    <property type="match status" value="1"/>
</dbReference>
<comment type="subcellular location">
    <subcellularLocation>
        <location evidence="1">Cell membrane</location>
        <topology evidence="1">Multi-pass membrane protein</topology>
    </subcellularLocation>
    <subcellularLocation>
        <location evidence="10">Membrane</location>
        <topology evidence="10">Multi-pass membrane protein</topology>
    </subcellularLocation>
</comment>
<comment type="function">
    <text evidence="8">Proton-dependent uptake of di- or tri-peptides.</text>
</comment>
<feature type="transmembrane region" description="Helical" evidence="11">
    <location>
        <begin position="482"/>
        <end position="501"/>
    </location>
</feature>
<dbReference type="STRING" id="1423747.FC69_GL000495"/>
<gene>
    <name evidence="13" type="ORF">FC69_GL000495</name>
</gene>
<evidence type="ECO:0000256" key="3">
    <source>
        <dbReference type="ARBA" id="ARBA00022448"/>
    </source>
</evidence>
<dbReference type="SUPFAM" id="SSF103473">
    <property type="entry name" value="MFS general substrate transporter"/>
    <property type="match status" value="1"/>
</dbReference>
<feature type="transmembrane region" description="Helical" evidence="11">
    <location>
        <begin position="135"/>
        <end position="152"/>
    </location>
</feature>
<dbReference type="GO" id="GO:0005886">
    <property type="term" value="C:plasma membrane"/>
    <property type="evidence" value="ECO:0007669"/>
    <property type="project" value="UniProtKB-SubCell"/>
</dbReference>
<keyword evidence="5 10" id="KW-0812">Transmembrane</keyword>
<feature type="transmembrane region" description="Helical" evidence="11">
    <location>
        <begin position="386"/>
        <end position="406"/>
    </location>
</feature>
<evidence type="ECO:0000256" key="9">
    <source>
        <dbReference type="ARBA" id="ARBA00069644"/>
    </source>
</evidence>
<feature type="transmembrane region" description="Helical" evidence="11">
    <location>
        <begin position="83"/>
        <end position="104"/>
    </location>
</feature>
<feature type="transmembrane region" description="Helical" evidence="11">
    <location>
        <begin position="418"/>
        <end position="440"/>
    </location>
</feature>
<organism evidence="13 14">
    <name type="scientific">Latilactobacillus fuchuensis DSM 14340 = JCM 11249</name>
    <dbReference type="NCBI Taxonomy" id="1423747"/>
    <lineage>
        <taxon>Bacteria</taxon>
        <taxon>Bacillati</taxon>
        <taxon>Bacillota</taxon>
        <taxon>Bacilli</taxon>
        <taxon>Lactobacillales</taxon>
        <taxon>Lactobacillaceae</taxon>
        <taxon>Latilactobacillus</taxon>
    </lineage>
</organism>
<dbReference type="GO" id="GO:0035443">
    <property type="term" value="P:tripeptide transmembrane transport"/>
    <property type="evidence" value="ECO:0007669"/>
    <property type="project" value="UniProtKB-ARBA"/>
</dbReference>
<feature type="transmembrane region" description="Helical" evidence="11">
    <location>
        <begin position="54"/>
        <end position="71"/>
    </location>
</feature>
<keyword evidence="3 10" id="KW-0813">Transport</keyword>
<keyword evidence="6 11" id="KW-1133">Transmembrane helix</keyword>
<proteinExistence type="inferred from homology"/>
<evidence type="ECO:0000256" key="2">
    <source>
        <dbReference type="ARBA" id="ARBA00005982"/>
    </source>
</evidence>
<sequence>MELSIFNSRYQILSFQNDKVLGGVFIMEEKHEKTFFGQPHGLSTLFFTEMWERFSYYGMRAILLFYMYFALDKGGLGFDKTTAMSVMAIYGSLVYLASVVGGWMSDRLWGSFKTVFIGGVLIMLGHIVLSIPMGATALFISIALIVAGTGLLKPNVSEMVGSLYSENDRRRDAGFSMFVFGINLGSFVAPLVVGTIGMSFNFHIGFSLAAVGMFFGLIQYWRGRSQFNKENSKPNDPIDAGELKSVIRKIVIGVIVIIAAVLALQFTGHLNIDNIVLAISIVAIALPIIYFSRMLSSQKVTKKERSRVLAYIPLFIAAAVFWGIEESGSVVLALFAEDRTILHLGSMHLAASNFQSLNPFFIMLLTPFFVWLWSTWKKQPSAPGKFAVGLMFAGVSYMVMALPGLLHGTAGRVSPFWLLGSWFIVEIAEMLISPIGLSITTKLAPKAFQSQMMSMWFLADAAGQAINAQLVRLYSPQTEIKYFLTIGIVSVIFGIILIFFVKPIHKLMEGVD</sequence>
<accession>A0A0R1RMJ8</accession>
<dbReference type="PATRIC" id="fig|1423747.3.peg.503"/>
<evidence type="ECO:0000256" key="7">
    <source>
        <dbReference type="ARBA" id="ARBA00023136"/>
    </source>
</evidence>
<feature type="transmembrane region" description="Helical" evidence="11">
    <location>
        <begin position="308"/>
        <end position="336"/>
    </location>
</feature>
<dbReference type="PROSITE" id="PS01022">
    <property type="entry name" value="PTR2_1"/>
    <property type="match status" value="1"/>
</dbReference>
<evidence type="ECO:0000313" key="14">
    <source>
        <dbReference type="Proteomes" id="UP000051264"/>
    </source>
</evidence>
<dbReference type="eggNOG" id="COG3104">
    <property type="taxonomic scope" value="Bacteria"/>
</dbReference>
<evidence type="ECO:0000313" key="13">
    <source>
        <dbReference type="EMBL" id="KRL58335.1"/>
    </source>
</evidence>
<evidence type="ECO:0000256" key="5">
    <source>
        <dbReference type="ARBA" id="ARBA00022692"/>
    </source>
</evidence>
<protein>
    <recommendedName>
        <fullName evidence="9">Di-/tripeptide transporter</fullName>
    </recommendedName>
</protein>
<evidence type="ECO:0000256" key="11">
    <source>
        <dbReference type="SAM" id="Phobius"/>
    </source>
</evidence>
<dbReference type="GO" id="GO:0071916">
    <property type="term" value="F:dipeptide transmembrane transporter activity"/>
    <property type="evidence" value="ECO:0007669"/>
    <property type="project" value="UniProtKB-ARBA"/>
</dbReference>
<dbReference type="Pfam" id="PF00854">
    <property type="entry name" value="PTR2"/>
    <property type="match status" value="1"/>
</dbReference>
<evidence type="ECO:0000256" key="1">
    <source>
        <dbReference type="ARBA" id="ARBA00004651"/>
    </source>
</evidence>
<dbReference type="NCBIfam" id="TIGR00924">
    <property type="entry name" value="yjdL_sub1_fam"/>
    <property type="match status" value="1"/>
</dbReference>
<evidence type="ECO:0000259" key="12">
    <source>
        <dbReference type="PROSITE" id="PS50850"/>
    </source>
</evidence>
<dbReference type="GO" id="GO:0015333">
    <property type="term" value="F:peptide:proton symporter activity"/>
    <property type="evidence" value="ECO:0007669"/>
    <property type="project" value="UniProtKB-ARBA"/>
</dbReference>
<feature type="transmembrane region" description="Helical" evidence="11">
    <location>
        <begin position="356"/>
        <end position="374"/>
    </location>
</feature>
<dbReference type="GO" id="GO:0042937">
    <property type="term" value="F:tripeptide transmembrane transporter activity"/>
    <property type="evidence" value="ECO:0007669"/>
    <property type="project" value="UniProtKB-ARBA"/>
</dbReference>
<dbReference type="PANTHER" id="PTHR23517:SF15">
    <property type="entry name" value="PROTON-DEPENDENT OLIGOPEPTIDE FAMILY TRANSPORT PROTEIN"/>
    <property type="match status" value="1"/>
</dbReference>
<feature type="transmembrane region" description="Helical" evidence="11">
    <location>
        <begin position="202"/>
        <end position="221"/>
    </location>
</feature>
<reference evidence="13 14" key="1">
    <citation type="journal article" date="2015" name="Genome Announc.">
        <title>Expanding the biotechnology potential of lactobacilli through comparative genomics of 213 strains and associated genera.</title>
        <authorList>
            <person name="Sun Z."/>
            <person name="Harris H.M."/>
            <person name="McCann A."/>
            <person name="Guo C."/>
            <person name="Argimon S."/>
            <person name="Zhang W."/>
            <person name="Yang X."/>
            <person name="Jeffery I.B."/>
            <person name="Cooney J.C."/>
            <person name="Kagawa T.F."/>
            <person name="Liu W."/>
            <person name="Song Y."/>
            <person name="Salvetti E."/>
            <person name="Wrobel A."/>
            <person name="Rasinkangas P."/>
            <person name="Parkhill J."/>
            <person name="Rea M.C."/>
            <person name="O'Sullivan O."/>
            <person name="Ritari J."/>
            <person name="Douillard F.P."/>
            <person name="Paul Ross R."/>
            <person name="Yang R."/>
            <person name="Briner A.E."/>
            <person name="Felis G.E."/>
            <person name="de Vos W.M."/>
            <person name="Barrangou R."/>
            <person name="Klaenhammer T.R."/>
            <person name="Caufield P.W."/>
            <person name="Cui Y."/>
            <person name="Zhang H."/>
            <person name="O'Toole P.W."/>
        </authorList>
    </citation>
    <scope>NUCLEOTIDE SEQUENCE [LARGE SCALE GENOMIC DNA]</scope>
    <source>
        <strain evidence="13 14">DSM 14340</strain>
    </source>
</reference>
<evidence type="ECO:0000256" key="6">
    <source>
        <dbReference type="ARBA" id="ARBA00022989"/>
    </source>
</evidence>
<name>A0A0R1RMJ8_9LACO</name>
<feature type="transmembrane region" description="Helical" evidence="11">
    <location>
        <begin position="275"/>
        <end position="296"/>
    </location>
</feature>
<dbReference type="PROSITE" id="PS01023">
    <property type="entry name" value="PTR2_2"/>
    <property type="match status" value="1"/>
</dbReference>
<dbReference type="CDD" id="cd17346">
    <property type="entry name" value="MFS_DtpA_like"/>
    <property type="match status" value="1"/>
</dbReference>
<feature type="domain" description="Major facilitator superfamily (MFS) profile" evidence="12">
    <location>
        <begin position="1"/>
        <end position="224"/>
    </location>
</feature>
<dbReference type="EMBL" id="AZEX01000073">
    <property type="protein sequence ID" value="KRL58335.1"/>
    <property type="molecule type" value="Genomic_DNA"/>
</dbReference>
<dbReference type="Proteomes" id="UP000051264">
    <property type="component" value="Unassembled WGS sequence"/>
</dbReference>
<dbReference type="InterPro" id="IPR018456">
    <property type="entry name" value="PTR2_symporter_CS"/>
</dbReference>
<keyword evidence="4" id="KW-1003">Cell membrane</keyword>
<dbReference type="InterPro" id="IPR020846">
    <property type="entry name" value="MFS_dom"/>
</dbReference>
<dbReference type="FunFam" id="1.20.1250.20:FF:000017">
    <property type="entry name" value="Dipeptide and tripeptide permease A"/>
    <property type="match status" value="1"/>
</dbReference>
<dbReference type="Gene3D" id="1.20.1250.20">
    <property type="entry name" value="MFS general substrate transporter like domains"/>
    <property type="match status" value="1"/>
</dbReference>
<evidence type="ECO:0000256" key="10">
    <source>
        <dbReference type="RuleBase" id="RU003755"/>
    </source>
</evidence>
<feature type="transmembrane region" description="Helical" evidence="11">
    <location>
        <begin position="250"/>
        <end position="269"/>
    </location>
</feature>
<feature type="transmembrane region" description="Helical" evidence="11">
    <location>
        <begin position="173"/>
        <end position="196"/>
    </location>
</feature>
<keyword evidence="7 11" id="KW-0472">Membrane</keyword>
<evidence type="ECO:0000256" key="8">
    <source>
        <dbReference type="ARBA" id="ARBA00059575"/>
    </source>
</evidence>
<dbReference type="AlphaFoldDB" id="A0A0R1RMJ8"/>